<comment type="caution">
    <text evidence="2">The sequence shown here is derived from an EMBL/GenBank/DDBJ whole genome shotgun (WGS) entry which is preliminary data.</text>
</comment>
<protein>
    <recommendedName>
        <fullName evidence="6">DUF1353 domain-containing protein</fullName>
    </recommendedName>
</protein>
<keyword evidence="1" id="KW-0472">Membrane</keyword>
<keyword evidence="1" id="KW-0812">Transmembrane</keyword>
<evidence type="ECO:0000313" key="3">
    <source>
        <dbReference type="EMBL" id="GIZ92911.1"/>
    </source>
</evidence>
<accession>A0AA37CHD0</accession>
<dbReference type="Proteomes" id="UP000887212">
    <property type="component" value="Unassembled WGS sequence"/>
</dbReference>
<dbReference type="InterPro" id="IPR010767">
    <property type="entry name" value="Phage_CGC-2007_Cje0229"/>
</dbReference>
<reference evidence="2 5" key="1">
    <citation type="submission" date="2021-07" db="EMBL/GenBank/DDBJ databases">
        <title>Whole genome sequencing of carbapenem-resistant Pseudomonas spp. isolated in Japan.</title>
        <authorList>
            <person name="Suzuki M."/>
            <person name="Maehana S."/>
            <person name="Kitasato H."/>
        </authorList>
    </citation>
    <scope>NUCLEOTIDE SEQUENCE</scope>
    <source>
        <strain evidence="2">KAM435</strain>
        <strain evidence="3 5">KAM436</strain>
    </source>
</reference>
<dbReference type="AlphaFoldDB" id="A0AA37CHD0"/>
<dbReference type="Pfam" id="PF07087">
    <property type="entry name" value="DUF1353"/>
    <property type="match status" value="1"/>
</dbReference>
<dbReference type="EMBL" id="BPMS01000012">
    <property type="protein sequence ID" value="GIZ89481.1"/>
    <property type="molecule type" value="Genomic_DNA"/>
</dbReference>
<name>A0AA37CHD0_AQUAC</name>
<evidence type="ECO:0000313" key="5">
    <source>
        <dbReference type="Proteomes" id="UP000887228"/>
    </source>
</evidence>
<sequence length="287" mass="32481">MQSGREAMQSPLHRHLFLHYGNLLISAIGLVLLALAAWLQPQLLPPLLWAGLPIYLGVLLPRWVGRRERQRRAAAVRDATLAKWGFSQRDHSGPWLNYIDRPFVRHCPEFAGRYFYGEWLLLHDGWLVVNPGQSSLSADGHRVSYDFSCPGTYAWDGCTPKVPFYWLAIIGIPDWWEKRHRVLQLRDGELCEAEVFWPLAHPASLVHDALYQYLNAAPVAKHEADLLFLRMLREAGMVAPLAFAYYLAVRLLGAPDVRGPAPASSRLQLASELPAQMLNFAGERRSA</sequence>
<feature type="transmembrane region" description="Helical" evidence="1">
    <location>
        <begin position="46"/>
        <end position="64"/>
    </location>
</feature>
<evidence type="ECO:0000313" key="4">
    <source>
        <dbReference type="Proteomes" id="UP000887212"/>
    </source>
</evidence>
<gene>
    <name evidence="2" type="ORF">KAM435_28080</name>
    <name evidence="3" type="ORF">KAM436_18790</name>
</gene>
<proteinExistence type="predicted"/>
<evidence type="ECO:0008006" key="6">
    <source>
        <dbReference type="Google" id="ProtNLM"/>
    </source>
</evidence>
<keyword evidence="1" id="KW-1133">Transmembrane helix</keyword>
<dbReference type="Proteomes" id="UP000887228">
    <property type="component" value="Unassembled WGS sequence"/>
</dbReference>
<evidence type="ECO:0000256" key="1">
    <source>
        <dbReference type="SAM" id="Phobius"/>
    </source>
</evidence>
<feature type="transmembrane region" description="Helical" evidence="1">
    <location>
        <begin position="20"/>
        <end position="40"/>
    </location>
</feature>
<organism evidence="2 4">
    <name type="scientific">Aquipseudomonas alcaligenes</name>
    <name type="common">Pseudomonas alcaligenes</name>
    <dbReference type="NCBI Taxonomy" id="43263"/>
    <lineage>
        <taxon>Bacteria</taxon>
        <taxon>Pseudomonadati</taxon>
        <taxon>Pseudomonadota</taxon>
        <taxon>Gammaproteobacteria</taxon>
        <taxon>Pseudomonadales</taxon>
        <taxon>Pseudomonadaceae</taxon>
        <taxon>Aquipseudomonas</taxon>
    </lineage>
</organism>
<evidence type="ECO:0000313" key="2">
    <source>
        <dbReference type="EMBL" id="GIZ89481.1"/>
    </source>
</evidence>
<dbReference type="EMBL" id="BPMT01000006">
    <property type="protein sequence ID" value="GIZ92911.1"/>
    <property type="molecule type" value="Genomic_DNA"/>
</dbReference>